<dbReference type="Pfam" id="PF01381">
    <property type="entry name" value="HTH_3"/>
    <property type="match status" value="1"/>
</dbReference>
<protein>
    <submittedName>
        <fullName evidence="3">Transcriptional regulator</fullName>
    </submittedName>
</protein>
<dbReference type="InterPro" id="IPR014710">
    <property type="entry name" value="RmlC-like_jellyroll"/>
</dbReference>
<dbReference type="PANTHER" id="PTHR46797">
    <property type="entry name" value="HTH-TYPE TRANSCRIPTIONAL REGULATOR"/>
    <property type="match status" value="1"/>
</dbReference>
<dbReference type="SUPFAM" id="SSF47413">
    <property type="entry name" value="lambda repressor-like DNA-binding domains"/>
    <property type="match status" value="1"/>
</dbReference>
<evidence type="ECO:0000259" key="2">
    <source>
        <dbReference type="PROSITE" id="PS50943"/>
    </source>
</evidence>
<organism evidence="3 4">
    <name type="scientific">Silvimonas iriomotensis</name>
    <dbReference type="NCBI Taxonomy" id="449662"/>
    <lineage>
        <taxon>Bacteria</taxon>
        <taxon>Pseudomonadati</taxon>
        <taxon>Pseudomonadota</taxon>
        <taxon>Betaproteobacteria</taxon>
        <taxon>Neisseriales</taxon>
        <taxon>Chitinibacteraceae</taxon>
        <taxon>Silvimonas</taxon>
    </lineage>
</organism>
<dbReference type="Pfam" id="PF07883">
    <property type="entry name" value="Cupin_2"/>
    <property type="match status" value="1"/>
</dbReference>
<dbReference type="RefSeq" id="WP_188704291.1">
    <property type="nucleotide sequence ID" value="NZ_BMLX01000002.1"/>
</dbReference>
<dbReference type="PANTHER" id="PTHR46797:SF2">
    <property type="entry name" value="TRANSCRIPTIONAL REGULATOR"/>
    <property type="match status" value="1"/>
</dbReference>
<feature type="domain" description="HTH cro/C1-type" evidence="2">
    <location>
        <begin position="15"/>
        <end position="69"/>
    </location>
</feature>
<evidence type="ECO:0000313" key="3">
    <source>
        <dbReference type="EMBL" id="GGP21569.1"/>
    </source>
</evidence>
<evidence type="ECO:0000256" key="1">
    <source>
        <dbReference type="ARBA" id="ARBA00023125"/>
    </source>
</evidence>
<proteinExistence type="predicted"/>
<dbReference type="InterPro" id="IPR011051">
    <property type="entry name" value="RmlC_Cupin_sf"/>
</dbReference>
<dbReference type="InterPro" id="IPR013096">
    <property type="entry name" value="Cupin_2"/>
</dbReference>
<dbReference type="CDD" id="cd02209">
    <property type="entry name" value="cupin_XRE_C"/>
    <property type="match status" value="1"/>
</dbReference>
<sequence>MADQDTKVAGVAGLVRELRKRKGMTLQQLAEGIGRSVGFVSQLERGISHLAVDDLVAISQVLGVAATYFFSDHGQPASPWLTRPGERRAMTYANGVADELISPRLGGPFFMLETRLEPGAHSGERDLLDSSEQGGYVLEGELTLWLEETEHRLRPGDGFQIPAHVPCRYANQAQTPVRLLWVYA</sequence>
<evidence type="ECO:0000313" key="4">
    <source>
        <dbReference type="Proteomes" id="UP000637267"/>
    </source>
</evidence>
<name>A0ABQ2P9P1_9NEIS</name>
<keyword evidence="4" id="KW-1185">Reference proteome</keyword>
<dbReference type="PROSITE" id="PS50943">
    <property type="entry name" value="HTH_CROC1"/>
    <property type="match status" value="1"/>
</dbReference>
<dbReference type="SUPFAM" id="SSF51182">
    <property type="entry name" value="RmlC-like cupins"/>
    <property type="match status" value="1"/>
</dbReference>
<dbReference type="Proteomes" id="UP000637267">
    <property type="component" value="Unassembled WGS sequence"/>
</dbReference>
<dbReference type="SMART" id="SM00530">
    <property type="entry name" value="HTH_XRE"/>
    <property type="match status" value="1"/>
</dbReference>
<dbReference type="InterPro" id="IPR050807">
    <property type="entry name" value="TransReg_Diox_bact_type"/>
</dbReference>
<reference evidence="4" key="1">
    <citation type="journal article" date="2019" name="Int. J. Syst. Evol. Microbiol.">
        <title>The Global Catalogue of Microorganisms (GCM) 10K type strain sequencing project: providing services to taxonomists for standard genome sequencing and annotation.</title>
        <authorList>
            <consortium name="The Broad Institute Genomics Platform"/>
            <consortium name="The Broad Institute Genome Sequencing Center for Infectious Disease"/>
            <person name="Wu L."/>
            <person name="Ma J."/>
        </authorList>
    </citation>
    <scope>NUCLEOTIDE SEQUENCE [LARGE SCALE GENOMIC DNA]</scope>
    <source>
        <strain evidence="4">CGMCC 1.8859</strain>
    </source>
</reference>
<dbReference type="Gene3D" id="1.10.260.40">
    <property type="entry name" value="lambda repressor-like DNA-binding domains"/>
    <property type="match status" value="1"/>
</dbReference>
<dbReference type="InterPro" id="IPR010982">
    <property type="entry name" value="Lambda_DNA-bd_dom_sf"/>
</dbReference>
<gene>
    <name evidence="3" type="ORF">GCM10010970_21130</name>
</gene>
<comment type="caution">
    <text evidence="3">The sequence shown here is derived from an EMBL/GenBank/DDBJ whole genome shotgun (WGS) entry which is preliminary data.</text>
</comment>
<keyword evidence="1" id="KW-0238">DNA-binding</keyword>
<dbReference type="EMBL" id="BMLX01000002">
    <property type="protein sequence ID" value="GGP21569.1"/>
    <property type="molecule type" value="Genomic_DNA"/>
</dbReference>
<dbReference type="Gene3D" id="2.60.120.10">
    <property type="entry name" value="Jelly Rolls"/>
    <property type="match status" value="1"/>
</dbReference>
<dbReference type="CDD" id="cd00093">
    <property type="entry name" value="HTH_XRE"/>
    <property type="match status" value="1"/>
</dbReference>
<dbReference type="InterPro" id="IPR001387">
    <property type="entry name" value="Cro/C1-type_HTH"/>
</dbReference>
<accession>A0ABQ2P9P1</accession>